<gene>
    <name evidence="1" type="ORF">LCGC14_2896230</name>
</gene>
<proteinExistence type="predicted"/>
<dbReference type="AlphaFoldDB" id="A0A0F8XVR2"/>
<protein>
    <submittedName>
        <fullName evidence="1">Uncharacterized protein</fullName>
    </submittedName>
</protein>
<accession>A0A0F8XVR2</accession>
<comment type="caution">
    <text evidence="1">The sequence shown here is derived from an EMBL/GenBank/DDBJ whole genome shotgun (WGS) entry which is preliminary data.</text>
</comment>
<organism evidence="1">
    <name type="scientific">marine sediment metagenome</name>
    <dbReference type="NCBI Taxonomy" id="412755"/>
    <lineage>
        <taxon>unclassified sequences</taxon>
        <taxon>metagenomes</taxon>
        <taxon>ecological metagenomes</taxon>
    </lineage>
</organism>
<reference evidence="1" key="1">
    <citation type="journal article" date="2015" name="Nature">
        <title>Complex archaea that bridge the gap between prokaryotes and eukaryotes.</title>
        <authorList>
            <person name="Spang A."/>
            <person name="Saw J.H."/>
            <person name="Jorgensen S.L."/>
            <person name="Zaremba-Niedzwiedzka K."/>
            <person name="Martijn J."/>
            <person name="Lind A.E."/>
            <person name="van Eijk R."/>
            <person name="Schleper C."/>
            <person name="Guy L."/>
            <person name="Ettema T.J."/>
        </authorList>
    </citation>
    <scope>NUCLEOTIDE SEQUENCE</scope>
</reference>
<sequence>MDQWRDDRSGCSEKRMVSKLLEQLAGVEENLLPFLTNLLAAECFLGEVDEGAIIRNGHGGQVDIEAVWPRIENAADVAAWVIEVSEMLQQSGGVASVEVRPLDRSQGSHAIIIPFKTAEIDNLVAVFRVVVDDMI</sequence>
<name>A0A0F8XVR2_9ZZZZ</name>
<feature type="non-terminal residue" evidence="1">
    <location>
        <position position="135"/>
    </location>
</feature>
<evidence type="ECO:0000313" key="1">
    <source>
        <dbReference type="EMBL" id="KKK73197.1"/>
    </source>
</evidence>
<dbReference type="EMBL" id="LAZR01056895">
    <property type="protein sequence ID" value="KKK73197.1"/>
    <property type="molecule type" value="Genomic_DNA"/>
</dbReference>